<dbReference type="Pfam" id="PF25757">
    <property type="entry name" value="TPR_DNAAF5"/>
    <property type="match status" value="1"/>
</dbReference>
<protein>
    <recommendedName>
        <fullName evidence="2">Dynein axonemal assembly factor 5 TPR repeats domain-containing protein</fullName>
    </recommendedName>
</protein>
<evidence type="ECO:0000313" key="3">
    <source>
        <dbReference type="EMBL" id="GAX73817.1"/>
    </source>
</evidence>
<feature type="compositionally biased region" description="Low complexity" evidence="1">
    <location>
        <begin position="158"/>
        <end position="170"/>
    </location>
</feature>
<dbReference type="SUPFAM" id="SSF48371">
    <property type="entry name" value="ARM repeat"/>
    <property type="match status" value="1"/>
</dbReference>
<dbReference type="InterPro" id="IPR057978">
    <property type="entry name" value="TPR_DAAF5"/>
</dbReference>
<feature type="region of interest" description="Disordered" evidence="1">
    <location>
        <begin position="144"/>
        <end position="178"/>
    </location>
</feature>
<dbReference type="InterPro" id="IPR011989">
    <property type="entry name" value="ARM-like"/>
</dbReference>
<feature type="region of interest" description="Disordered" evidence="1">
    <location>
        <begin position="501"/>
        <end position="538"/>
    </location>
</feature>
<feature type="domain" description="Dynein axonemal assembly factor 5 TPR repeats" evidence="2">
    <location>
        <begin position="279"/>
        <end position="474"/>
    </location>
</feature>
<dbReference type="Gene3D" id="1.25.10.10">
    <property type="entry name" value="Leucine-rich Repeat Variant"/>
    <property type="match status" value="1"/>
</dbReference>
<name>A0A250WSK8_9CHLO</name>
<reference evidence="3 4" key="1">
    <citation type="submission" date="2017-08" db="EMBL/GenBank/DDBJ databases">
        <title>Acidophilic green algal genome provides insights into adaptation to an acidic environment.</title>
        <authorList>
            <person name="Hirooka S."/>
            <person name="Hirose Y."/>
            <person name="Kanesaki Y."/>
            <person name="Higuchi S."/>
            <person name="Fujiwara T."/>
            <person name="Onuma R."/>
            <person name="Era A."/>
            <person name="Ohbayashi R."/>
            <person name="Uzuka A."/>
            <person name="Nozaki H."/>
            <person name="Yoshikawa H."/>
            <person name="Miyagishima S.Y."/>
        </authorList>
    </citation>
    <scope>NUCLEOTIDE SEQUENCE [LARGE SCALE GENOMIC DNA]</scope>
    <source>
        <strain evidence="3 4">NIES-2499</strain>
    </source>
</reference>
<accession>A0A250WSK8</accession>
<proteinExistence type="predicted"/>
<gene>
    <name evidence="3" type="ORF">CEUSTIGMA_g1268.t1</name>
</gene>
<evidence type="ECO:0000256" key="1">
    <source>
        <dbReference type="SAM" id="MobiDB-lite"/>
    </source>
</evidence>
<comment type="caution">
    <text evidence="3">The sequence shown here is derived from an EMBL/GenBank/DDBJ whole genome shotgun (WGS) entry which is preliminary data.</text>
</comment>
<evidence type="ECO:0000259" key="2">
    <source>
        <dbReference type="Pfam" id="PF25757"/>
    </source>
</evidence>
<sequence length="738" mass="81523">MVLESEGILSGISDLRHIERERAKNRLELALKFASSESTDQQFENELTTLTEGTVNLLKSESWEARMGGLVAAKLLMQFRRFHQLENTVLDMCMQLLEDEEVRVRLAVGDCVQILGQLRGSSVPEFCMERILLSIQENYDRLGEGSKASRGDSNTLNSASTSGAATPTASRPNSRNSSVGDLIGMLLQSSYKVTKPGSGELRHGTEGWGCLETSCRCLGQMLEGCGSSCKVFLTPDFLQLVSRSQLHPNRFVREVSHYMVATLSNVLGEAGELPEAGAIFLQPLADGLSDNWSQVRYAASVATRTFLKNLGRENRDPALKILLPPMCLNRYYEADGVRMYSQQTWREVMGEEGRTKVALFVSEVVSYYIAQSKASHHGVREAACGCIAELMEKVDRSSVAAHVESLLQALTVCFKDMGWPVRDAACAAFGRCVQSHPEETWPVLEKGLWDLWFSHLWDNVPSVRRNSAIAVGNAVRVYGTKALPKVVSQMRSLLPMALQQPCDQHTEQPPLEASHSGLSSTGRIRHNRQADADNDRRLHSDQEMFSCTTLTSRSGKDYYIKSDGCMDYGFSRERDPWEASDGALHLMEQLLLLPTALAAKTAAAGPHCYASDPTQWLPEVVSEVLGIASVLPDLAMLRSFQKAHNLRETLWKCLPGIARGVGKQKFKVHLEGLLAPMFADLTCGYQLTEAAAGRCVVAMKQLLGSTMFVARLDPNQQELMRSNMNVILAENESRGGGY</sequence>
<dbReference type="EMBL" id="BEGY01000005">
    <property type="protein sequence ID" value="GAX73817.1"/>
    <property type="molecule type" value="Genomic_DNA"/>
</dbReference>
<keyword evidence="4" id="KW-1185">Reference proteome</keyword>
<feature type="compositionally biased region" description="Basic and acidic residues" evidence="1">
    <location>
        <begin position="528"/>
        <end position="538"/>
    </location>
</feature>
<dbReference type="OrthoDB" id="414039at2759"/>
<evidence type="ECO:0000313" key="4">
    <source>
        <dbReference type="Proteomes" id="UP000232323"/>
    </source>
</evidence>
<dbReference type="Proteomes" id="UP000232323">
    <property type="component" value="Unassembled WGS sequence"/>
</dbReference>
<dbReference type="AlphaFoldDB" id="A0A250WSK8"/>
<dbReference type="STRING" id="1157962.A0A250WSK8"/>
<organism evidence="3 4">
    <name type="scientific">Chlamydomonas eustigma</name>
    <dbReference type="NCBI Taxonomy" id="1157962"/>
    <lineage>
        <taxon>Eukaryota</taxon>
        <taxon>Viridiplantae</taxon>
        <taxon>Chlorophyta</taxon>
        <taxon>core chlorophytes</taxon>
        <taxon>Chlorophyceae</taxon>
        <taxon>CS clade</taxon>
        <taxon>Chlamydomonadales</taxon>
        <taxon>Chlamydomonadaceae</taxon>
        <taxon>Chlamydomonas</taxon>
    </lineage>
</organism>
<dbReference type="InterPro" id="IPR016024">
    <property type="entry name" value="ARM-type_fold"/>
</dbReference>